<proteinExistence type="predicted"/>
<comment type="caution">
    <text evidence="1">The sequence shown here is derived from an EMBL/GenBank/DDBJ whole genome shotgun (WGS) entry which is preliminary data.</text>
</comment>
<evidence type="ECO:0000313" key="1">
    <source>
        <dbReference type="EMBL" id="CDO57029.1"/>
    </source>
</evidence>
<organism evidence="1 2">
    <name type="scientific">Geotrichum candidum</name>
    <name type="common">Oospora lactis</name>
    <name type="synonym">Dipodascus geotrichum</name>
    <dbReference type="NCBI Taxonomy" id="1173061"/>
    <lineage>
        <taxon>Eukaryota</taxon>
        <taxon>Fungi</taxon>
        <taxon>Dikarya</taxon>
        <taxon>Ascomycota</taxon>
        <taxon>Saccharomycotina</taxon>
        <taxon>Dipodascomycetes</taxon>
        <taxon>Dipodascales</taxon>
        <taxon>Dipodascaceae</taxon>
        <taxon>Geotrichum</taxon>
    </lineage>
</organism>
<evidence type="ECO:0000313" key="2">
    <source>
        <dbReference type="Proteomes" id="UP000242525"/>
    </source>
</evidence>
<dbReference type="EMBL" id="CCBN010000018">
    <property type="protein sequence ID" value="CDO57029.1"/>
    <property type="molecule type" value="Genomic_DNA"/>
</dbReference>
<accession>A0A0J9XHX9</accession>
<keyword evidence="2" id="KW-1185">Reference proteome</keyword>
<name>A0A0J9XHX9_GEOCN</name>
<sequence length="248" mass="27746">MSTSLLLSSLSPRLGISRSAASHVLRPSLLLRNAFHTSKLRLDMTSEFPEDVSKVPRVRRPGRFFAERLPANLRIGSAPIYDSPAGSQVAFTKRSTLGFAALGAYVAYLCSVTTGLPAYTPLVALVPLLIPIPIFQYLSNPYVTRIFRLYKTDEPQTLENLTKDETIVVEQVGAFGRSVHATQIKVQDIRLVKERFGWVNWEYRDPNSKEVLKMYVADNVGGIKMDRLWGIVEKNSGVDNGRSFLNEE</sequence>
<dbReference type="AlphaFoldDB" id="A0A0J9XHX9"/>
<dbReference type="Proteomes" id="UP000242525">
    <property type="component" value="Unassembled WGS sequence"/>
</dbReference>
<reference evidence="1" key="1">
    <citation type="submission" date="2014-03" db="EMBL/GenBank/DDBJ databases">
        <authorList>
            <person name="Casaregola S."/>
        </authorList>
    </citation>
    <scope>NUCLEOTIDE SEQUENCE [LARGE SCALE GENOMIC DNA]</scope>
    <source>
        <strain evidence="1">CLIB 918</strain>
    </source>
</reference>
<protein>
    <submittedName>
        <fullName evidence="1">Uncharacterized protein</fullName>
    </submittedName>
</protein>
<gene>
    <name evidence="1" type="ORF">BN980_GECA18s01165g</name>
</gene>
<dbReference type="OrthoDB" id="4078936at2759"/>